<dbReference type="Proteomes" id="UP000001369">
    <property type="component" value="Chromosome"/>
</dbReference>
<dbReference type="KEGG" id="saf:SULAZ_1306"/>
<dbReference type="RefSeq" id="WP_012674647.1">
    <property type="nucleotide sequence ID" value="NC_012438.1"/>
</dbReference>
<evidence type="ECO:0000313" key="1">
    <source>
        <dbReference type="EMBL" id="ACN99329.1"/>
    </source>
</evidence>
<dbReference type="Gene3D" id="3.40.1390.10">
    <property type="entry name" value="MurE/MurF, N-terminal domain"/>
    <property type="match status" value="1"/>
</dbReference>
<accession>C1DVY6</accession>
<dbReference type="STRING" id="204536.SULAZ_1306"/>
<evidence type="ECO:0000313" key="2">
    <source>
        <dbReference type="Proteomes" id="UP000001369"/>
    </source>
</evidence>
<keyword evidence="2" id="KW-1185">Reference proteome</keyword>
<proteinExistence type="predicted"/>
<sequence>MKISEIARLLNGKLENFTQDKEIKNLKSVETATEDDITFLKTKKDLDKALISNLNNFKTNQDK</sequence>
<dbReference type="EMBL" id="CP001229">
    <property type="protein sequence ID" value="ACN99329.1"/>
    <property type="molecule type" value="Genomic_DNA"/>
</dbReference>
<name>C1DVY6_SULAA</name>
<reference evidence="1 2" key="1">
    <citation type="journal article" date="2009" name="J. Bacteriol.">
        <title>Complete and draft genome sequences of six members of the Aquificales.</title>
        <authorList>
            <person name="Reysenbach A.L."/>
            <person name="Hamamura N."/>
            <person name="Podar M."/>
            <person name="Griffiths E."/>
            <person name="Ferreira S."/>
            <person name="Hochstein R."/>
            <person name="Heidelberg J."/>
            <person name="Johnson J."/>
            <person name="Mead D."/>
            <person name="Pohorille A."/>
            <person name="Sarmiento M."/>
            <person name="Schweighofer K."/>
            <person name="Seshadri R."/>
            <person name="Voytek M.A."/>
        </authorList>
    </citation>
    <scope>NUCLEOTIDE SEQUENCE [LARGE SCALE GENOMIC DNA]</scope>
    <source>
        <strain evidence="2">Az-Fu1 / DSM 15241 / OCM 825</strain>
    </source>
</reference>
<gene>
    <name evidence="1" type="ordered locus">SULAZ_1306</name>
</gene>
<protein>
    <submittedName>
        <fullName evidence="1">Uncharacterized protein</fullName>
    </submittedName>
</protein>
<dbReference type="HOGENOM" id="CLU_2884267_0_0_0"/>
<organism evidence="1 2">
    <name type="scientific">Sulfurihydrogenibium azorense (strain DSM 15241 / OCM 825 / Az-Fu1)</name>
    <dbReference type="NCBI Taxonomy" id="204536"/>
    <lineage>
        <taxon>Bacteria</taxon>
        <taxon>Pseudomonadati</taxon>
        <taxon>Aquificota</taxon>
        <taxon>Aquificia</taxon>
        <taxon>Aquificales</taxon>
        <taxon>Hydrogenothermaceae</taxon>
        <taxon>Sulfurihydrogenibium</taxon>
    </lineage>
</organism>
<dbReference type="AlphaFoldDB" id="C1DVY6"/>